<keyword evidence="1" id="KW-0812">Transmembrane</keyword>
<dbReference type="OrthoDB" id="7564746at2"/>
<dbReference type="RefSeq" id="WP_147058515.1">
    <property type="nucleotide sequence ID" value="NZ_CP042437.1"/>
</dbReference>
<feature type="transmembrane region" description="Helical" evidence="1">
    <location>
        <begin position="68"/>
        <end position="90"/>
    </location>
</feature>
<reference evidence="2 3" key="1">
    <citation type="journal article" date="2013" name="J. Microbiol.">
        <title>Mucilaginibacter ginsenosidivorax sp. nov., with ginsenoside converting activity isolated from sediment.</title>
        <authorList>
            <person name="Kim J.K."/>
            <person name="Choi T.E."/>
            <person name="Liu Q.M."/>
            <person name="Park H.Y."/>
            <person name="Yi T.H."/>
            <person name="Yoon M.H."/>
            <person name="Kim S.C."/>
            <person name="Im W.T."/>
        </authorList>
    </citation>
    <scope>NUCLEOTIDE SEQUENCE [LARGE SCALE GENOMIC DNA]</scope>
    <source>
        <strain evidence="2 3">KHI28</strain>
    </source>
</reference>
<keyword evidence="1" id="KW-0472">Membrane</keyword>
<organism evidence="2 3">
    <name type="scientific">Mucilaginibacter ginsenosidivorax</name>
    <dbReference type="NCBI Taxonomy" id="862126"/>
    <lineage>
        <taxon>Bacteria</taxon>
        <taxon>Pseudomonadati</taxon>
        <taxon>Bacteroidota</taxon>
        <taxon>Sphingobacteriia</taxon>
        <taxon>Sphingobacteriales</taxon>
        <taxon>Sphingobacteriaceae</taxon>
        <taxon>Mucilaginibacter</taxon>
    </lineage>
</organism>
<dbReference type="AlphaFoldDB" id="A0A5B8W869"/>
<evidence type="ECO:0000256" key="1">
    <source>
        <dbReference type="SAM" id="Phobius"/>
    </source>
</evidence>
<feature type="transmembrane region" description="Helical" evidence="1">
    <location>
        <begin position="17"/>
        <end position="38"/>
    </location>
</feature>
<dbReference type="EMBL" id="CP042437">
    <property type="protein sequence ID" value="QEC79175.1"/>
    <property type="molecule type" value="Genomic_DNA"/>
</dbReference>
<name>A0A5B8W869_9SPHI</name>
<evidence type="ECO:0000313" key="3">
    <source>
        <dbReference type="Proteomes" id="UP000321362"/>
    </source>
</evidence>
<feature type="transmembrane region" description="Helical" evidence="1">
    <location>
        <begin position="102"/>
        <end position="123"/>
    </location>
</feature>
<evidence type="ECO:0000313" key="2">
    <source>
        <dbReference type="EMBL" id="QEC79175.1"/>
    </source>
</evidence>
<evidence type="ECO:0008006" key="4">
    <source>
        <dbReference type="Google" id="ProtNLM"/>
    </source>
</evidence>
<accession>A0A5B8W869</accession>
<dbReference type="Proteomes" id="UP000321362">
    <property type="component" value="Chromosome"/>
</dbReference>
<sequence length="168" mass="18691">MAAKNQPSKLRDALPTIFWLGFLTGTLDGMAAIIWSFITNPKVGADVIFEFIASAVFGKAAFTSGTQMVVAGVFFHYLIAFLFTTAFYLLYPFFDKLIRNKYIIAVVYGIIVWLVMNLIVVPLSKIGYHHIKVHVALTGLVILIVCIGIPVALIADNKYWKAKFSPKK</sequence>
<gene>
    <name evidence="2" type="ORF">FSB76_25675</name>
</gene>
<proteinExistence type="predicted"/>
<protein>
    <recommendedName>
        <fullName evidence="4">DUF1440 domain-containing protein</fullName>
    </recommendedName>
</protein>
<feature type="transmembrane region" description="Helical" evidence="1">
    <location>
        <begin position="135"/>
        <end position="155"/>
    </location>
</feature>
<keyword evidence="1" id="KW-1133">Transmembrane helix</keyword>
<dbReference type="KEGG" id="mgk:FSB76_25675"/>
<keyword evidence="3" id="KW-1185">Reference proteome</keyword>